<evidence type="ECO:0000256" key="1">
    <source>
        <dbReference type="SAM" id="MobiDB-lite"/>
    </source>
</evidence>
<dbReference type="EMBL" id="VDMP01000027">
    <property type="protein sequence ID" value="TNM36433.1"/>
    <property type="molecule type" value="Genomic_DNA"/>
</dbReference>
<dbReference type="RefSeq" id="WP_139624618.1">
    <property type="nucleotide sequence ID" value="NZ_VDMP01000027.1"/>
</dbReference>
<dbReference type="OrthoDB" id="3784097at2"/>
<comment type="caution">
    <text evidence="3">The sequence shown here is derived from an EMBL/GenBank/DDBJ whole genome shotgun (WGS) entry which is preliminary data.</text>
</comment>
<keyword evidence="4" id="KW-1185">Reference proteome</keyword>
<gene>
    <name evidence="3" type="ORF">FHP29_20040</name>
</gene>
<feature type="signal peptide" evidence="2">
    <location>
        <begin position="1"/>
        <end position="22"/>
    </location>
</feature>
<feature type="region of interest" description="Disordered" evidence="1">
    <location>
        <begin position="22"/>
        <end position="76"/>
    </location>
</feature>
<dbReference type="PROSITE" id="PS51257">
    <property type="entry name" value="PROKAR_LIPOPROTEIN"/>
    <property type="match status" value="1"/>
</dbReference>
<accession>A0A5C4VKR1</accession>
<dbReference type="Proteomes" id="UP000313231">
    <property type="component" value="Unassembled WGS sequence"/>
</dbReference>
<protein>
    <recommendedName>
        <fullName evidence="5">Secreted protein</fullName>
    </recommendedName>
</protein>
<evidence type="ECO:0000256" key="2">
    <source>
        <dbReference type="SAM" id="SignalP"/>
    </source>
</evidence>
<keyword evidence="2" id="KW-0732">Signal</keyword>
<sequence length="228" mass="23238">MTSLLRRAAAAALLVLAVAASAGCSSDDDGPDEPASSTPSPSPTTSPTPADRATTDATTTDGTTTDGATTGQPALPALVIRPGAIGDARVGMTRDEWSATGLFADGAAICEGELIHWRDDPDGTGLRVLTDEDATITQLWATRPGPVTDHGDLQVGSTYADLVAAFPTVTDPVDDGFDQSSVYPPGEEDGLPYLAFLLDAPAEDVAADTPIAAIAATGGEPAYFQFDC</sequence>
<evidence type="ECO:0008006" key="5">
    <source>
        <dbReference type="Google" id="ProtNLM"/>
    </source>
</evidence>
<proteinExistence type="predicted"/>
<evidence type="ECO:0000313" key="4">
    <source>
        <dbReference type="Proteomes" id="UP000313231"/>
    </source>
</evidence>
<name>A0A5C4VKR1_9ACTN</name>
<dbReference type="AlphaFoldDB" id="A0A5C4VKR1"/>
<feature type="compositionally biased region" description="Low complexity" evidence="1">
    <location>
        <begin position="47"/>
        <end position="71"/>
    </location>
</feature>
<feature type="chain" id="PRO_5039035696" description="Secreted protein" evidence="2">
    <location>
        <begin position="23"/>
        <end position="228"/>
    </location>
</feature>
<reference evidence="3 4" key="1">
    <citation type="journal article" date="2016" name="Int. J. Syst. Evol. Microbiol.">
        <title>Nocardioides albidus sp. nov., an actinobacterium isolated from garden soil.</title>
        <authorList>
            <person name="Singh H."/>
            <person name="Du J."/>
            <person name="Trinh H."/>
            <person name="Won K."/>
            <person name="Yang J.E."/>
            <person name="Yin C."/>
            <person name="Kook M."/>
            <person name="Yi T.H."/>
        </authorList>
    </citation>
    <scope>NUCLEOTIDE SEQUENCE [LARGE SCALE GENOMIC DNA]</scope>
    <source>
        <strain evidence="3 4">CCTCC AB 2015297</strain>
    </source>
</reference>
<evidence type="ECO:0000313" key="3">
    <source>
        <dbReference type="EMBL" id="TNM36433.1"/>
    </source>
</evidence>
<organism evidence="3 4">
    <name type="scientific">Nocardioides albidus</name>
    <dbReference type="NCBI Taxonomy" id="1517589"/>
    <lineage>
        <taxon>Bacteria</taxon>
        <taxon>Bacillati</taxon>
        <taxon>Actinomycetota</taxon>
        <taxon>Actinomycetes</taxon>
        <taxon>Propionibacteriales</taxon>
        <taxon>Nocardioidaceae</taxon>
        <taxon>Nocardioides</taxon>
    </lineage>
</organism>